<dbReference type="Pfam" id="PF00704">
    <property type="entry name" value="Glyco_hydro_18"/>
    <property type="match status" value="1"/>
</dbReference>
<feature type="domain" description="GH18" evidence="1">
    <location>
        <begin position="23"/>
        <end position="306"/>
    </location>
</feature>
<organism evidence="2 3">
    <name type="scientific">Pisum sativum</name>
    <name type="common">Garden pea</name>
    <name type="synonym">Lathyrus oleraceus</name>
    <dbReference type="NCBI Taxonomy" id="3888"/>
    <lineage>
        <taxon>Eukaryota</taxon>
        <taxon>Viridiplantae</taxon>
        <taxon>Streptophyta</taxon>
        <taxon>Embryophyta</taxon>
        <taxon>Tracheophyta</taxon>
        <taxon>Spermatophyta</taxon>
        <taxon>Magnoliopsida</taxon>
        <taxon>eudicotyledons</taxon>
        <taxon>Gunneridae</taxon>
        <taxon>Pentapetalae</taxon>
        <taxon>rosids</taxon>
        <taxon>fabids</taxon>
        <taxon>Fabales</taxon>
        <taxon>Fabaceae</taxon>
        <taxon>Papilionoideae</taxon>
        <taxon>50 kb inversion clade</taxon>
        <taxon>NPAAA clade</taxon>
        <taxon>Hologalegina</taxon>
        <taxon>IRL clade</taxon>
        <taxon>Fabeae</taxon>
        <taxon>Lathyrus</taxon>
    </lineage>
</organism>
<proteinExistence type="predicted"/>
<gene>
    <name evidence="2" type="ORF">KIW84_014136</name>
</gene>
<accession>A0A9D5BMA2</accession>
<evidence type="ECO:0000313" key="3">
    <source>
        <dbReference type="Proteomes" id="UP001058974"/>
    </source>
</evidence>
<dbReference type="EMBL" id="JAMSHJ010000001">
    <property type="protein sequence ID" value="KAI5446165.1"/>
    <property type="molecule type" value="Genomic_DNA"/>
</dbReference>
<evidence type="ECO:0000313" key="2">
    <source>
        <dbReference type="EMBL" id="KAI5446165.1"/>
    </source>
</evidence>
<reference evidence="2 3" key="1">
    <citation type="journal article" date="2022" name="Nat. Genet.">
        <title>Improved pea reference genome and pan-genome highlight genomic features and evolutionary characteristics.</title>
        <authorList>
            <person name="Yang T."/>
            <person name="Liu R."/>
            <person name="Luo Y."/>
            <person name="Hu S."/>
            <person name="Wang D."/>
            <person name="Wang C."/>
            <person name="Pandey M.K."/>
            <person name="Ge S."/>
            <person name="Xu Q."/>
            <person name="Li N."/>
            <person name="Li G."/>
            <person name="Huang Y."/>
            <person name="Saxena R.K."/>
            <person name="Ji Y."/>
            <person name="Li M."/>
            <person name="Yan X."/>
            <person name="He Y."/>
            <person name="Liu Y."/>
            <person name="Wang X."/>
            <person name="Xiang C."/>
            <person name="Varshney R.K."/>
            <person name="Ding H."/>
            <person name="Gao S."/>
            <person name="Zong X."/>
        </authorList>
    </citation>
    <scope>NUCLEOTIDE SEQUENCE [LARGE SCALE GENOMIC DNA]</scope>
    <source>
        <strain evidence="2 3">cv. Zhongwan 6</strain>
    </source>
</reference>
<dbReference type="InterPro" id="IPR000677">
    <property type="entry name" value="Chitinase-like"/>
</dbReference>
<dbReference type="Proteomes" id="UP001058974">
    <property type="component" value="Chromosome 1"/>
</dbReference>
<dbReference type="AlphaFoldDB" id="A0A9D5BMA2"/>
<dbReference type="GO" id="GO:0005975">
    <property type="term" value="P:carbohydrate metabolic process"/>
    <property type="evidence" value="ECO:0007669"/>
    <property type="project" value="InterPro"/>
</dbReference>
<dbReference type="SUPFAM" id="SSF51445">
    <property type="entry name" value="(Trans)glycosidases"/>
    <property type="match status" value="1"/>
</dbReference>
<dbReference type="Gramene" id="Psat01G0413600-T1">
    <property type="protein sequence ID" value="KAI5446165.1"/>
    <property type="gene ID" value="KIW84_014136"/>
</dbReference>
<name>A0A9D5BMA2_PEA</name>
<dbReference type="PANTHER" id="PTHR46476:SF13">
    <property type="entry name" value="2, PUTATIVE, EXPRESSED-RELATED"/>
    <property type="match status" value="1"/>
</dbReference>
<dbReference type="InterPro" id="IPR001223">
    <property type="entry name" value="Glyco_hydro18_cat"/>
</dbReference>
<dbReference type="PROSITE" id="PS51910">
    <property type="entry name" value="GH18_2"/>
    <property type="match status" value="1"/>
</dbReference>
<sequence length="310" mass="35827">MEICKHPHYIFIKAFRVKIFIMSIFREYIGVKPNPITLDDFPSEIINPLITEFHFILGFAKEEHDQNGKGTGQFKPTWNMDYFSPEKVKKLKEKHENVRVVISFGGQGEENSFNPFKNFQWSINAANSLKVIIQDYNKVKDNLIDGIDVHYDYINSNEEDFSQCIGDVIKRLKNDISSTTRGYTSIAPSHLVEPHYKWLYHEYLDLIDLVDYQFYNHTLSSKHELTTLFNDISKDYDVDKLLVGISTYPADADKVPPQVFIDGCTELVINSALRGIFVWSANDSATNSNDKHFSMEEALQKIITDNPHKK</sequence>
<dbReference type="PRINTS" id="PR00551">
    <property type="entry name" value="2SGLOBULIN"/>
</dbReference>
<dbReference type="Gene3D" id="3.20.20.80">
    <property type="entry name" value="Glycosidases"/>
    <property type="match status" value="1"/>
</dbReference>
<keyword evidence="3" id="KW-1185">Reference proteome</keyword>
<comment type="caution">
    <text evidence="2">The sequence shown here is derived from an EMBL/GenBank/DDBJ whole genome shotgun (WGS) entry which is preliminary data.</text>
</comment>
<dbReference type="PANTHER" id="PTHR46476">
    <property type="entry name" value="CHITINASE 2-LIKE"/>
    <property type="match status" value="1"/>
</dbReference>
<protein>
    <recommendedName>
        <fullName evidence="1">GH18 domain-containing protein</fullName>
    </recommendedName>
</protein>
<dbReference type="InterPro" id="IPR017853">
    <property type="entry name" value="GH"/>
</dbReference>
<evidence type="ECO:0000259" key="1">
    <source>
        <dbReference type="PROSITE" id="PS51910"/>
    </source>
</evidence>